<dbReference type="EMBL" id="WBUI01000001">
    <property type="protein sequence ID" value="KAB2935378.1"/>
    <property type="molecule type" value="Genomic_DNA"/>
</dbReference>
<dbReference type="Gene3D" id="3.40.50.410">
    <property type="entry name" value="von Willebrand factor, type A domain"/>
    <property type="match status" value="1"/>
</dbReference>
<name>A0A833H5Q1_9LEPT</name>
<sequence length="572" mass="65687">MITHRYGPYEPGPDPEGWNTDRLMSILSELLMKHDIALEDALNELISRGLPVNLFLKEGGMDDLLGGFIKQIEEQQSELLERYRLDGALGDTDRDVDREGKSVLEQLKPGKDASRKPEFEQALADRSHDRIFQMKWDLVKDQQIRHRDYNALLKALEDRNRIDGAMRRFPFRGTEDVDRKTAIEIIDALEQLEELRKNLQTAMQNGDLFQFNLERLAELLGPESYEEFLERRQRIFDHLAELLEKQGQVVRDEAGELQLSPESIRRIGRRALEEIFRNLKQDDSGGSLISPEESDGEQITPISRSYEMGDNISNLDPAASIINAVIRTGQPRPGFRDLEIFRSRGQAKSATAVLLDMSGSMQRSDRFYNAKKMVLALESLIRDEYREDRLLIVGFGTTAQVYRPSDIPSLQPFPVTIFDPHIRLRFDMAARSLQQKKDPYQGIPLYFTNLQRGLALCRQLLGGKETKNKQIILITDGVPTAHFEENKLHINYPPSPADFDFALKEARACTEAGITINTFLLTPEWGFTFFDERPFVEEFVKNTQGRVFYPHPSKLDHFVLVDFIEGKKRLIS</sequence>
<feature type="coiled-coil region" evidence="1">
    <location>
        <begin position="139"/>
        <end position="205"/>
    </location>
</feature>
<dbReference type="Pfam" id="PF13519">
    <property type="entry name" value="VWA_2"/>
    <property type="match status" value="1"/>
</dbReference>
<comment type="caution">
    <text evidence="3">The sequence shown here is derived from an EMBL/GenBank/DDBJ whole genome shotgun (WGS) entry which is preliminary data.</text>
</comment>
<evidence type="ECO:0000256" key="1">
    <source>
        <dbReference type="SAM" id="Coils"/>
    </source>
</evidence>
<accession>A0A833H5Q1</accession>
<dbReference type="Proteomes" id="UP000460298">
    <property type="component" value="Unassembled WGS sequence"/>
</dbReference>
<evidence type="ECO:0000313" key="4">
    <source>
        <dbReference type="Proteomes" id="UP000460298"/>
    </source>
</evidence>
<proteinExistence type="predicted"/>
<feature type="domain" description="VWFA" evidence="2">
    <location>
        <begin position="351"/>
        <end position="477"/>
    </location>
</feature>
<reference evidence="3 4" key="1">
    <citation type="submission" date="2019-10" db="EMBL/GenBank/DDBJ databases">
        <title>Extracellular Electron Transfer in a Candidatus Methanoperedens spp. Enrichment Culture.</title>
        <authorList>
            <person name="Berger S."/>
            <person name="Rangel Shaw D."/>
            <person name="Berben T."/>
            <person name="In 'T Zandt M."/>
            <person name="Frank J."/>
            <person name="Reimann J."/>
            <person name="Jetten M.S.M."/>
            <person name="Welte C.U."/>
        </authorList>
    </citation>
    <scope>NUCLEOTIDE SEQUENCE [LARGE SCALE GENOMIC DNA]</scope>
    <source>
        <strain evidence="3">SB12</strain>
    </source>
</reference>
<organism evidence="3 4">
    <name type="scientific">Leptonema illini</name>
    <dbReference type="NCBI Taxonomy" id="183"/>
    <lineage>
        <taxon>Bacteria</taxon>
        <taxon>Pseudomonadati</taxon>
        <taxon>Spirochaetota</taxon>
        <taxon>Spirochaetia</taxon>
        <taxon>Leptospirales</taxon>
        <taxon>Leptospiraceae</taxon>
        <taxon>Leptonema</taxon>
    </lineage>
</organism>
<protein>
    <submittedName>
        <fullName evidence="3">VWA domain-containing protein</fullName>
    </submittedName>
</protein>
<dbReference type="AlphaFoldDB" id="A0A833H5Q1"/>
<evidence type="ECO:0000259" key="2">
    <source>
        <dbReference type="Pfam" id="PF13519"/>
    </source>
</evidence>
<dbReference type="InterPro" id="IPR002035">
    <property type="entry name" value="VWF_A"/>
</dbReference>
<dbReference type="InterPro" id="IPR036465">
    <property type="entry name" value="vWFA_dom_sf"/>
</dbReference>
<evidence type="ECO:0000313" key="3">
    <source>
        <dbReference type="EMBL" id="KAB2935378.1"/>
    </source>
</evidence>
<keyword evidence="1" id="KW-0175">Coiled coil</keyword>
<gene>
    <name evidence="3" type="ORF">F9K24_01225</name>
</gene>
<dbReference type="SUPFAM" id="SSF53300">
    <property type="entry name" value="vWA-like"/>
    <property type="match status" value="1"/>
</dbReference>
<dbReference type="CDD" id="cd00198">
    <property type="entry name" value="vWFA"/>
    <property type="match status" value="1"/>
</dbReference>